<dbReference type="PANTHER" id="PTHR37984">
    <property type="entry name" value="PROTEIN CBG26694"/>
    <property type="match status" value="1"/>
</dbReference>
<sequence length="697" mass="77761">MDDIVSILGCQIQNFPLSIVTGGTATTTTDGDISEPDDGKKGSQISMAQPLEPNHGEQSREVTIAQPSLTMAIREEHFASPSIKAPSSAHLEFHPSREAPGSLDHGKRTSHRGADFGAVYTITPEPAPVTGATPTPPKSTHVLLHTYDSGHYDRLHYSHYPPLTPFPEVEFHKFDGSNPRLWIKHCETYFDVYQTNPSLWVRLATMRLVGFAALWFQTMPTTISKMSWESFVVALYNRFDKDQHNHLLCHFFHIKQTTTVSEYVEQFSDIVHQLLAHDPSFPATVITNRFLDGLKKDVRAVVMMHRPQDLDTASSLAFVQEEASQDQPIRRSELGSYSKRNNQDSIKAPFATSSNFARVVKEKKPPDLGKTKHTGEDKLTALKNYQRSKGLCFKCREKWGPNHKCPSISLNAIEDIWRCIADHEDLVPTTKAVESDSGDDLMAISIQALNGIEGSKTIRLRGYLQGKEIFMLIDSGSSNSFVSDLVAANVSPWQPLSQSVTVRVDNGELLAFDKIDSILYLVQIQAMEPAAPPEPSLPLDLQHLLDQFKSVFEPPTTLPPSRLGDHSIPLLDGAQPFCLRPYHYNPAQKTEIENQIADMLQKGWIQASTSPYSSPVLLLSYLGHIVSGQGVATDPSKIASIQEWPQPENIKELHSFLGMVGYYRRFLSQFGLLCKPLTNLLKKGTLFVWTSETEAAF</sequence>
<comment type="caution">
    <text evidence="3">The sequence shown here is derived from an EMBL/GenBank/DDBJ whole genome shotgun (WGS) entry which is preliminary data.</text>
</comment>
<dbReference type="InterPro" id="IPR005162">
    <property type="entry name" value="Retrotrans_gag_dom"/>
</dbReference>
<reference evidence="3" key="1">
    <citation type="submission" date="2020-10" db="EMBL/GenBank/DDBJ databases">
        <authorList>
            <person name="Han B."/>
            <person name="Lu T."/>
            <person name="Zhao Q."/>
            <person name="Huang X."/>
            <person name="Zhao Y."/>
        </authorList>
    </citation>
    <scope>NUCLEOTIDE SEQUENCE</scope>
</reference>
<dbReference type="OrthoDB" id="696591at2759"/>
<dbReference type="InterPro" id="IPR043502">
    <property type="entry name" value="DNA/RNA_pol_sf"/>
</dbReference>
<dbReference type="EMBL" id="CAJGYO010000004">
    <property type="protein sequence ID" value="CAD6227062.1"/>
    <property type="molecule type" value="Genomic_DNA"/>
</dbReference>
<accession>A0A811NUJ3</accession>
<dbReference type="InterPro" id="IPR043128">
    <property type="entry name" value="Rev_trsase/Diguanyl_cyclase"/>
</dbReference>
<keyword evidence="4" id="KW-1185">Reference proteome</keyword>
<proteinExistence type="predicted"/>
<evidence type="ECO:0000313" key="3">
    <source>
        <dbReference type="EMBL" id="CAD6227062.1"/>
    </source>
</evidence>
<dbReference type="FunFam" id="3.30.70.270:FF:000020">
    <property type="entry name" value="Transposon Tf2-6 polyprotein-like Protein"/>
    <property type="match status" value="1"/>
</dbReference>
<gene>
    <name evidence="3" type="ORF">NCGR_LOCUS18705</name>
</gene>
<dbReference type="SUPFAM" id="SSF56672">
    <property type="entry name" value="DNA/RNA polymerases"/>
    <property type="match status" value="1"/>
</dbReference>
<organism evidence="3 4">
    <name type="scientific">Miscanthus lutarioriparius</name>
    <dbReference type="NCBI Taxonomy" id="422564"/>
    <lineage>
        <taxon>Eukaryota</taxon>
        <taxon>Viridiplantae</taxon>
        <taxon>Streptophyta</taxon>
        <taxon>Embryophyta</taxon>
        <taxon>Tracheophyta</taxon>
        <taxon>Spermatophyta</taxon>
        <taxon>Magnoliopsida</taxon>
        <taxon>Liliopsida</taxon>
        <taxon>Poales</taxon>
        <taxon>Poaceae</taxon>
        <taxon>PACMAD clade</taxon>
        <taxon>Panicoideae</taxon>
        <taxon>Andropogonodae</taxon>
        <taxon>Andropogoneae</taxon>
        <taxon>Saccharinae</taxon>
        <taxon>Miscanthus</taxon>
    </lineage>
</organism>
<dbReference type="InterPro" id="IPR050951">
    <property type="entry name" value="Retrovirus_Pol_polyprotein"/>
</dbReference>
<dbReference type="Gene3D" id="3.10.10.10">
    <property type="entry name" value="HIV Type 1 Reverse Transcriptase, subunit A, domain 1"/>
    <property type="match status" value="1"/>
</dbReference>
<evidence type="ECO:0000259" key="2">
    <source>
        <dbReference type="Pfam" id="PF03732"/>
    </source>
</evidence>
<dbReference type="AlphaFoldDB" id="A0A811NUJ3"/>
<evidence type="ECO:0000313" key="4">
    <source>
        <dbReference type="Proteomes" id="UP000604825"/>
    </source>
</evidence>
<evidence type="ECO:0000256" key="1">
    <source>
        <dbReference type="SAM" id="MobiDB-lite"/>
    </source>
</evidence>
<feature type="region of interest" description="Disordered" evidence="1">
    <location>
        <begin position="26"/>
        <end position="60"/>
    </location>
</feature>
<feature type="region of interest" description="Disordered" evidence="1">
    <location>
        <begin position="321"/>
        <end position="341"/>
    </location>
</feature>
<dbReference type="PANTHER" id="PTHR37984:SF5">
    <property type="entry name" value="PROTEIN NYNRIN-LIKE"/>
    <property type="match status" value="1"/>
</dbReference>
<feature type="domain" description="Retrotransposon gag" evidence="2">
    <location>
        <begin position="202"/>
        <end position="295"/>
    </location>
</feature>
<dbReference type="Proteomes" id="UP000604825">
    <property type="component" value="Unassembled WGS sequence"/>
</dbReference>
<dbReference type="Gene3D" id="3.30.70.270">
    <property type="match status" value="1"/>
</dbReference>
<dbReference type="Pfam" id="PF03732">
    <property type="entry name" value="Retrotrans_gag"/>
    <property type="match status" value="1"/>
</dbReference>
<name>A0A811NUJ3_9POAL</name>
<protein>
    <recommendedName>
        <fullName evidence="2">Retrotransposon gag domain-containing protein</fullName>
    </recommendedName>
</protein>